<protein>
    <submittedName>
        <fullName evidence="4">Inosine 5'-monophosphate dehydrogenase</fullName>
    </submittedName>
</protein>
<comment type="caution">
    <text evidence="4">The sequence shown here is derived from an EMBL/GenBank/DDBJ whole genome shotgun (WGS) entry which is preliminary data.</text>
</comment>
<keyword evidence="1 2" id="KW-0129">CBS domain</keyword>
<organism evidence="4 5">
    <name type="scientific">Novipirellula aureliae</name>
    <dbReference type="NCBI Taxonomy" id="2527966"/>
    <lineage>
        <taxon>Bacteria</taxon>
        <taxon>Pseudomonadati</taxon>
        <taxon>Planctomycetota</taxon>
        <taxon>Planctomycetia</taxon>
        <taxon>Pirellulales</taxon>
        <taxon>Pirellulaceae</taxon>
        <taxon>Novipirellula</taxon>
    </lineage>
</organism>
<evidence type="ECO:0000259" key="3">
    <source>
        <dbReference type="PROSITE" id="PS51371"/>
    </source>
</evidence>
<dbReference type="Gene3D" id="3.10.580.10">
    <property type="entry name" value="CBS-domain"/>
    <property type="match status" value="1"/>
</dbReference>
<dbReference type="SUPFAM" id="SSF54631">
    <property type="entry name" value="CBS-domain pair"/>
    <property type="match status" value="1"/>
</dbReference>
<evidence type="ECO:0000313" key="4">
    <source>
        <dbReference type="EMBL" id="TWU39910.1"/>
    </source>
</evidence>
<feature type="domain" description="CBS" evidence="3">
    <location>
        <begin position="16"/>
        <end position="75"/>
    </location>
</feature>
<evidence type="ECO:0000256" key="1">
    <source>
        <dbReference type="ARBA" id="ARBA00023122"/>
    </source>
</evidence>
<dbReference type="InterPro" id="IPR000644">
    <property type="entry name" value="CBS_dom"/>
</dbReference>
<name>A0A5C6DT64_9BACT</name>
<dbReference type="Pfam" id="PF00571">
    <property type="entry name" value="CBS"/>
    <property type="match status" value="2"/>
</dbReference>
<dbReference type="InterPro" id="IPR051257">
    <property type="entry name" value="Diverse_CBS-Domain"/>
</dbReference>
<gene>
    <name evidence="4" type="ORF">Q31b_32260</name>
</gene>
<evidence type="ECO:0000313" key="5">
    <source>
        <dbReference type="Proteomes" id="UP000315471"/>
    </source>
</evidence>
<dbReference type="PANTHER" id="PTHR43080">
    <property type="entry name" value="CBS DOMAIN-CONTAINING PROTEIN CBSX3, MITOCHONDRIAL"/>
    <property type="match status" value="1"/>
</dbReference>
<feature type="domain" description="CBS" evidence="3">
    <location>
        <begin position="103"/>
        <end position="159"/>
    </location>
</feature>
<dbReference type="InterPro" id="IPR046342">
    <property type="entry name" value="CBS_dom_sf"/>
</dbReference>
<dbReference type="AlphaFoldDB" id="A0A5C6DT64"/>
<keyword evidence="5" id="KW-1185">Reference proteome</keyword>
<sequence length="159" mass="17541">MNAEKQKLQTHVEEFMQRDPRKVMESDTVYDAIEILKQNQISAVPVVDKSDCLVGILSVSDLLGRLQTASQTLKVDFPMYEDCFWVSEMIQHTFGTDKVATAMTPVPATAAPNDTLQQVAKLMLENHVHHVPIVGEQMSLLGIVSSFDVVRLAADGGLS</sequence>
<reference evidence="4 5" key="1">
    <citation type="submission" date="2019-02" db="EMBL/GenBank/DDBJ databases">
        <title>Deep-cultivation of Planctomycetes and their phenomic and genomic characterization uncovers novel biology.</title>
        <authorList>
            <person name="Wiegand S."/>
            <person name="Jogler M."/>
            <person name="Boedeker C."/>
            <person name="Pinto D."/>
            <person name="Vollmers J."/>
            <person name="Rivas-Marin E."/>
            <person name="Kohn T."/>
            <person name="Peeters S.H."/>
            <person name="Heuer A."/>
            <person name="Rast P."/>
            <person name="Oberbeckmann S."/>
            <person name="Bunk B."/>
            <person name="Jeske O."/>
            <person name="Meyerdierks A."/>
            <person name="Storesund J.E."/>
            <person name="Kallscheuer N."/>
            <person name="Luecker S."/>
            <person name="Lage O.M."/>
            <person name="Pohl T."/>
            <person name="Merkel B.J."/>
            <person name="Hornburger P."/>
            <person name="Mueller R.-W."/>
            <person name="Bruemmer F."/>
            <person name="Labrenz M."/>
            <person name="Spormann A.M."/>
            <person name="Op Den Camp H."/>
            <person name="Overmann J."/>
            <person name="Amann R."/>
            <person name="Jetten M.S.M."/>
            <person name="Mascher T."/>
            <person name="Medema M.H."/>
            <person name="Devos D.P."/>
            <person name="Kaster A.-K."/>
            <person name="Ovreas L."/>
            <person name="Rohde M."/>
            <person name="Galperin M.Y."/>
            <person name="Jogler C."/>
        </authorList>
    </citation>
    <scope>NUCLEOTIDE SEQUENCE [LARGE SCALE GENOMIC DNA]</scope>
    <source>
        <strain evidence="4 5">Q31b</strain>
    </source>
</reference>
<evidence type="ECO:0000256" key="2">
    <source>
        <dbReference type="PROSITE-ProRule" id="PRU00703"/>
    </source>
</evidence>
<dbReference type="Proteomes" id="UP000315471">
    <property type="component" value="Unassembled WGS sequence"/>
</dbReference>
<dbReference type="OrthoDB" id="9794094at2"/>
<dbReference type="RefSeq" id="WP_146600574.1">
    <property type="nucleotide sequence ID" value="NZ_SJPY01000005.1"/>
</dbReference>
<accession>A0A5C6DT64</accession>
<proteinExistence type="predicted"/>
<dbReference type="SMART" id="SM00116">
    <property type="entry name" value="CBS"/>
    <property type="match status" value="2"/>
</dbReference>
<dbReference type="PROSITE" id="PS51371">
    <property type="entry name" value="CBS"/>
    <property type="match status" value="2"/>
</dbReference>
<dbReference type="PANTHER" id="PTHR43080:SF2">
    <property type="entry name" value="CBS DOMAIN-CONTAINING PROTEIN"/>
    <property type="match status" value="1"/>
</dbReference>
<dbReference type="EMBL" id="SJPY01000005">
    <property type="protein sequence ID" value="TWU39910.1"/>
    <property type="molecule type" value="Genomic_DNA"/>
</dbReference>